<name>A0A4C1ZDB6_EUMVA</name>
<feature type="compositionally biased region" description="Low complexity" evidence="1">
    <location>
        <begin position="134"/>
        <end position="148"/>
    </location>
</feature>
<keyword evidence="3" id="KW-1185">Reference proteome</keyword>
<dbReference type="AlphaFoldDB" id="A0A4C1ZDB6"/>
<dbReference type="EMBL" id="BGZK01001814">
    <property type="protein sequence ID" value="GBP86751.1"/>
    <property type="molecule type" value="Genomic_DNA"/>
</dbReference>
<organism evidence="2 3">
    <name type="scientific">Eumeta variegata</name>
    <name type="common">Bagworm moth</name>
    <name type="synonym">Eumeta japonica</name>
    <dbReference type="NCBI Taxonomy" id="151549"/>
    <lineage>
        <taxon>Eukaryota</taxon>
        <taxon>Metazoa</taxon>
        <taxon>Ecdysozoa</taxon>
        <taxon>Arthropoda</taxon>
        <taxon>Hexapoda</taxon>
        <taxon>Insecta</taxon>
        <taxon>Pterygota</taxon>
        <taxon>Neoptera</taxon>
        <taxon>Endopterygota</taxon>
        <taxon>Lepidoptera</taxon>
        <taxon>Glossata</taxon>
        <taxon>Ditrysia</taxon>
        <taxon>Tineoidea</taxon>
        <taxon>Psychidae</taxon>
        <taxon>Oiketicinae</taxon>
        <taxon>Eumeta</taxon>
    </lineage>
</organism>
<proteinExistence type="predicted"/>
<evidence type="ECO:0000313" key="3">
    <source>
        <dbReference type="Proteomes" id="UP000299102"/>
    </source>
</evidence>
<sequence length="188" mass="19905">MRATESTAGYKAIGAHANASEVCLPRPVHLRPSAQAPEPPGPGGRGPRLRRPPPPTRWDVYLRAVVITTRAAGGGGRRPRAHNNVGATDFKFDTIDTWEGILGVVLGPVVAGLHYALEHVAGGRWRGPSAGDWAAPPAARPLRAGAPRSLQPPGGGSRNPSRPLAGPLPTLPFREPYSYASRHRRVLA</sequence>
<protein>
    <submittedName>
        <fullName evidence="2">Uncharacterized protein</fullName>
    </submittedName>
</protein>
<comment type="caution">
    <text evidence="2">The sequence shown here is derived from an EMBL/GenBank/DDBJ whole genome shotgun (WGS) entry which is preliminary data.</text>
</comment>
<evidence type="ECO:0000313" key="2">
    <source>
        <dbReference type="EMBL" id="GBP86751.1"/>
    </source>
</evidence>
<reference evidence="2 3" key="1">
    <citation type="journal article" date="2019" name="Commun. Biol.">
        <title>The bagworm genome reveals a unique fibroin gene that provides high tensile strength.</title>
        <authorList>
            <person name="Kono N."/>
            <person name="Nakamura H."/>
            <person name="Ohtoshi R."/>
            <person name="Tomita M."/>
            <person name="Numata K."/>
            <person name="Arakawa K."/>
        </authorList>
    </citation>
    <scope>NUCLEOTIDE SEQUENCE [LARGE SCALE GENOMIC DNA]</scope>
</reference>
<feature type="region of interest" description="Disordered" evidence="1">
    <location>
        <begin position="126"/>
        <end position="175"/>
    </location>
</feature>
<dbReference type="Proteomes" id="UP000299102">
    <property type="component" value="Unassembled WGS sequence"/>
</dbReference>
<gene>
    <name evidence="2" type="ORF">EVAR_62216_1</name>
</gene>
<evidence type="ECO:0000256" key="1">
    <source>
        <dbReference type="SAM" id="MobiDB-lite"/>
    </source>
</evidence>
<accession>A0A4C1ZDB6</accession>
<feature type="region of interest" description="Disordered" evidence="1">
    <location>
        <begin position="25"/>
        <end position="56"/>
    </location>
</feature>